<dbReference type="Pfam" id="PF02775">
    <property type="entry name" value="TPP_enzyme_C"/>
    <property type="match status" value="1"/>
</dbReference>
<feature type="domain" description="Thiamine pyrophosphate enzyme N-terminal TPP-binding" evidence="5">
    <location>
        <begin position="6"/>
        <end position="120"/>
    </location>
</feature>
<dbReference type="PANTHER" id="PTHR18968">
    <property type="entry name" value="THIAMINE PYROPHOSPHATE ENZYMES"/>
    <property type="match status" value="1"/>
</dbReference>
<dbReference type="RefSeq" id="WP_213669974.1">
    <property type="nucleotide sequence ID" value="NZ_JAHCDA010000002.1"/>
</dbReference>
<evidence type="ECO:0000259" key="5">
    <source>
        <dbReference type="Pfam" id="PF02776"/>
    </source>
</evidence>
<dbReference type="EMBL" id="JAHCDA010000002">
    <property type="protein sequence ID" value="MBS7811285.1"/>
    <property type="molecule type" value="Genomic_DNA"/>
</dbReference>
<evidence type="ECO:0000313" key="6">
    <source>
        <dbReference type="EMBL" id="MBS7811285.1"/>
    </source>
</evidence>
<dbReference type="Pfam" id="PF02776">
    <property type="entry name" value="TPP_enzyme_N"/>
    <property type="match status" value="1"/>
</dbReference>
<dbReference type="SUPFAM" id="SSF52467">
    <property type="entry name" value="DHS-like NAD/FAD-binding domain"/>
    <property type="match status" value="1"/>
</dbReference>
<evidence type="ECO:0000256" key="1">
    <source>
        <dbReference type="ARBA" id="ARBA00001964"/>
    </source>
</evidence>
<dbReference type="CDD" id="cd07035">
    <property type="entry name" value="TPP_PYR_POX_like"/>
    <property type="match status" value="1"/>
</dbReference>
<dbReference type="InterPro" id="IPR029061">
    <property type="entry name" value="THDP-binding"/>
</dbReference>
<comment type="cofactor">
    <cofactor evidence="1">
        <name>thiamine diphosphate</name>
        <dbReference type="ChEBI" id="CHEBI:58937"/>
    </cofactor>
</comment>
<evidence type="ECO:0000259" key="4">
    <source>
        <dbReference type="Pfam" id="PF02775"/>
    </source>
</evidence>
<evidence type="ECO:0000313" key="7">
    <source>
        <dbReference type="Proteomes" id="UP000766336"/>
    </source>
</evidence>
<dbReference type="Proteomes" id="UP000766336">
    <property type="component" value="Unassembled WGS sequence"/>
</dbReference>
<comment type="similarity">
    <text evidence="2">Belongs to the TPP enzyme family.</text>
</comment>
<evidence type="ECO:0000256" key="3">
    <source>
        <dbReference type="ARBA" id="ARBA00023052"/>
    </source>
</evidence>
<dbReference type="PANTHER" id="PTHR18968:SF166">
    <property type="entry name" value="2-HYDROXYACYL-COA LYASE 2"/>
    <property type="match status" value="1"/>
</dbReference>
<reference evidence="6 7" key="1">
    <citation type="submission" date="2021-05" db="EMBL/GenBank/DDBJ databases">
        <title>Roseococcus sp. XZZS9, whole genome shotgun sequencing project.</title>
        <authorList>
            <person name="Zhao G."/>
            <person name="Shen L."/>
        </authorList>
    </citation>
    <scope>NUCLEOTIDE SEQUENCE [LARGE SCALE GENOMIC DNA]</scope>
    <source>
        <strain evidence="6 7">XZZS9</strain>
    </source>
</reference>
<keyword evidence="7" id="KW-1185">Reference proteome</keyword>
<protein>
    <submittedName>
        <fullName evidence="6">Thiamine pyrophosphate-binding protein</fullName>
    </submittedName>
</protein>
<accession>A0ABS5QC92</accession>
<dbReference type="Gene3D" id="3.40.50.1220">
    <property type="entry name" value="TPP-binding domain"/>
    <property type="match status" value="1"/>
</dbReference>
<comment type="caution">
    <text evidence="6">The sequence shown here is derived from an EMBL/GenBank/DDBJ whole genome shotgun (WGS) entry which is preliminary data.</text>
</comment>
<dbReference type="InterPro" id="IPR012001">
    <property type="entry name" value="Thiamin_PyroP_enz_TPP-bd_dom"/>
</dbReference>
<dbReference type="InterPro" id="IPR011766">
    <property type="entry name" value="TPP_enzyme_TPP-bd"/>
</dbReference>
<sequence>MSQEIRGADILWAALKRGGVTRVFSLSGNHIMPVYDAAFGAGIEIVHTRHEAAALHMADAWARLTGEVGVALVTGGQGHTNAIAALPTTLAGEVPVLLLSGHAPLNELGLGSFQETPQVEMAAPLCKAAWLAGSTADLAEDIAEAFRIARAGRPGPVHISLPTDIVEGKAVVELPEEAAYRPDAMPLSGEAAAAILAAIAGAKRPFLAAGPALNTPDGRRARAALEAAIGLPIALMESPRGLGDPSLGAFADELARADLIVLLGKQLDFTLRFGRAPAVDAKARWIVIDPDAELQDRAAKLLGPRLALAAMAAPLEAVATLAAAATTHPEAGWSKSLAEALAYRPAEWAQLAGKPGASIHPATLGAALAGFVTPETVLVADGGEIGQWMQACLRAPERVMNSIAGSIGAAIPFALAASAARPAGRILAVCGDGTFGFHMAEFDTALRHDLPFVLVVGNDAKWNAEYQIQKRDYGANRTHGCELLPGTRYDQVVQALGGHGEFVERAEDLPAALERAFASGKPACVNVIIDGKPAPNLRRA</sequence>
<gene>
    <name evidence="6" type="ORF">KHU32_10075</name>
</gene>
<keyword evidence="3" id="KW-0786">Thiamine pyrophosphate</keyword>
<proteinExistence type="inferred from homology"/>
<feature type="domain" description="Thiamine pyrophosphate enzyme TPP-binding" evidence="4">
    <location>
        <begin position="381"/>
        <end position="527"/>
    </location>
</feature>
<dbReference type="InterPro" id="IPR045229">
    <property type="entry name" value="TPP_enz"/>
</dbReference>
<evidence type="ECO:0000256" key="2">
    <source>
        <dbReference type="ARBA" id="ARBA00007812"/>
    </source>
</evidence>
<organism evidence="6 7">
    <name type="scientific">Roseococcus pinisoli</name>
    <dbReference type="NCBI Taxonomy" id="2835040"/>
    <lineage>
        <taxon>Bacteria</taxon>
        <taxon>Pseudomonadati</taxon>
        <taxon>Pseudomonadota</taxon>
        <taxon>Alphaproteobacteria</taxon>
        <taxon>Acetobacterales</taxon>
        <taxon>Roseomonadaceae</taxon>
        <taxon>Roseococcus</taxon>
    </lineage>
</organism>
<dbReference type="InterPro" id="IPR029035">
    <property type="entry name" value="DHS-like_NAD/FAD-binding_dom"/>
</dbReference>
<dbReference type="Gene3D" id="3.40.50.970">
    <property type="match status" value="2"/>
</dbReference>
<dbReference type="SUPFAM" id="SSF52518">
    <property type="entry name" value="Thiamin diphosphate-binding fold (THDP-binding)"/>
    <property type="match status" value="2"/>
</dbReference>
<name>A0ABS5QC92_9PROT</name>